<keyword evidence="1" id="KW-0378">Hydrolase</keyword>
<evidence type="ECO:0000313" key="1">
    <source>
        <dbReference type="EMBL" id="KAH7930973.1"/>
    </source>
</evidence>
<organism evidence="1 2">
    <name type="scientific">Leucogyrophana mollusca</name>
    <dbReference type="NCBI Taxonomy" id="85980"/>
    <lineage>
        <taxon>Eukaryota</taxon>
        <taxon>Fungi</taxon>
        <taxon>Dikarya</taxon>
        <taxon>Basidiomycota</taxon>
        <taxon>Agaricomycotina</taxon>
        <taxon>Agaricomycetes</taxon>
        <taxon>Agaricomycetidae</taxon>
        <taxon>Boletales</taxon>
        <taxon>Boletales incertae sedis</taxon>
        <taxon>Leucogyrophana</taxon>
    </lineage>
</organism>
<keyword evidence="2" id="KW-1185">Reference proteome</keyword>
<sequence length="1280" mass="141917">MPPPSSSTSRPLASRLSRGGGRGSFSPSKRRGGKDKGSPKPQQLEGPLYDESYIQQEHRKNMGSRPPLKESSVDNPKSPVANFASTALDSPPVYEAITGFHVETGQKITRVTLTLNTTPPIAAIGDHTDRKTAERLCALSAIYQLHDSGHLDKPPKAKAQSSVGATAPQEVNLSDGTAVSYERARGFMDYYCRRYGFGKPDIDLSEERGRRSNSTWEAVMTVGGRRIGMGSAPSKKAAQVQCYLDVTQYLESCDPDLWKTFVEASRTGKDLGFAPKVFCFMSPGLDDEIRDLCSDIKKTSLYRNRPAIGSGLTGSDAPRSQTAVVPSRMPSYTRAIPPEYLASKSAQLKQRREAYLADPGMEKMRNTRAALPIYTRSADLLSHIRDHDVTICMAATGSGKTTQIPQLILDEQIDKGEGARCNLICTQPRRLAALSVADRVAKERGEIAGRGSIGYSVRFDSKPPEEHGSITFCTTGVLLKRLQSMMAEGGLAAAKMDEVTHIVVDEVHERDVDTDLLLVVLKRLMEDRKSRKIPLKIVLMSATIDPRLFQEYFPDGKGRKAPVIEIPGRTFPVTKHFLEDFAPSMRSNQQMSWVFREDSVRKYLDREETYAPSSSRSLPVSSQGEPRGSSGTDEDLELPYPLIAASISHVLQQSDSGHVLVFLPGWEEISAVQRILWDESLGLRFRDSQKYSIHLLHSTIPLAEQQVIFEPPPQGVRRIILATNIAETSVTIPDVVYVVDAAKVKEQRYDPDRHMSSLVSAWIGSSNLNQRAGRAGRHRSGEYFGILSKWRAAELHPHQTVEMKRVDLSNVVMHVKALSFPGLEVEEVLAATIEPPEADRVAAAMKDLQMVGALDHSKNLTSLGRVLLQLPVEVQMGRLVLYGSFFRCLDQALTLAAILTNRDPFVSPMHLKNEAAAAKNRWSPDEFRSDALTILRAYNAWYQLQSRGEYVSANRFCSDNFLSKPTLLLITKIRGHLLQSLYQAGVIDVSAGGSVAAPGRGKDLAVPPELNINGDSYPLLAALIAIASQPKFAVRSGDRSYRTQQDKMTFIHPGSVNNRKKLIQMDQVVSDEKEIFAYAEKRQNLSMAGSTPQMYLLNTTRLDPMTYMLFGAYEIQVTERGLECDGWVPIIGNLDALDDIQRLKTLMESCMLRVFEGIVMGRRRRQVRGSFVPRALSREESESGDEDTNPNKDYSLTMEEIKELDLLTRDMVRILDRYSEERIASQSRQNSRPGTPMGSPAFSSIRLPSVGSRSGQSTPFGVGSAYNSRPSTPSRLSRRL</sequence>
<accession>A0ACB8C1N7</accession>
<comment type="caution">
    <text evidence="1">The sequence shown here is derived from an EMBL/GenBank/DDBJ whole genome shotgun (WGS) entry which is preliminary data.</text>
</comment>
<gene>
    <name evidence="1" type="ORF">BV22DRAFT_999200</name>
</gene>
<proteinExistence type="predicted"/>
<name>A0ACB8C1N7_9AGAM</name>
<protein>
    <submittedName>
        <fullName evidence="1">P-loop containing nucleoside triphosphate hydrolase protein</fullName>
    </submittedName>
</protein>
<dbReference type="EMBL" id="MU266328">
    <property type="protein sequence ID" value="KAH7930973.1"/>
    <property type="molecule type" value="Genomic_DNA"/>
</dbReference>
<evidence type="ECO:0000313" key="2">
    <source>
        <dbReference type="Proteomes" id="UP000790709"/>
    </source>
</evidence>
<dbReference type="Proteomes" id="UP000790709">
    <property type="component" value="Unassembled WGS sequence"/>
</dbReference>
<reference evidence="1" key="1">
    <citation type="journal article" date="2021" name="New Phytol.">
        <title>Evolutionary innovations through gain and loss of genes in the ectomycorrhizal Boletales.</title>
        <authorList>
            <person name="Wu G."/>
            <person name="Miyauchi S."/>
            <person name="Morin E."/>
            <person name="Kuo A."/>
            <person name="Drula E."/>
            <person name="Varga T."/>
            <person name="Kohler A."/>
            <person name="Feng B."/>
            <person name="Cao Y."/>
            <person name="Lipzen A."/>
            <person name="Daum C."/>
            <person name="Hundley H."/>
            <person name="Pangilinan J."/>
            <person name="Johnson J."/>
            <person name="Barry K."/>
            <person name="LaButti K."/>
            <person name="Ng V."/>
            <person name="Ahrendt S."/>
            <person name="Min B."/>
            <person name="Choi I.G."/>
            <person name="Park H."/>
            <person name="Plett J.M."/>
            <person name="Magnuson J."/>
            <person name="Spatafora J.W."/>
            <person name="Nagy L.G."/>
            <person name="Henrissat B."/>
            <person name="Grigoriev I.V."/>
            <person name="Yang Z.L."/>
            <person name="Xu J."/>
            <person name="Martin F.M."/>
        </authorList>
    </citation>
    <scope>NUCLEOTIDE SEQUENCE</scope>
    <source>
        <strain evidence="1">KUC20120723A-06</strain>
    </source>
</reference>